<proteinExistence type="predicted"/>
<evidence type="ECO:0000313" key="3">
    <source>
        <dbReference type="Proteomes" id="UP000182375"/>
    </source>
</evidence>
<dbReference type="Pfam" id="PF03995">
    <property type="entry name" value="Inhibitor_I36"/>
    <property type="match status" value="1"/>
</dbReference>
<dbReference type="Gene3D" id="2.60.20.10">
    <property type="entry name" value="Crystallins"/>
    <property type="match status" value="1"/>
</dbReference>
<organism evidence="2 3">
    <name type="scientific">Streptomyces misionensis</name>
    <dbReference type="NCBI Taxonomy" id="67331"/>
    <lineage>
        <taxon>Bacteria</taxon>
        <taxon>Bacillati</taxon>
        <taxon>Actinomycetota</taxon>
        <taxon>Actinomycetes</taxon>
        <taxon>Kitasatosporales</taxon>
        <taxon>Streptomycetaceae</taxon>
        <taxon>Streptomyces</taxon>
    </lineage>
</organism>
<evidence type="ECO:0000313" key="2">
    <source>
        <dbReference type="EMBL" id="SEE23669.1"/>
    </source>
</evidence>
<dbReference type="AlphaFoldDB" id="A0A1H5H6V1"/>
<accession>A0A1H5H6V1</accession>
<sequence>MISKIAVRLGTAAAAVTLAALGVGALTAPSAMAGTSGGPVHIQSGTFHLYEKNGYKGGWAGLTRTDKDLRNNYFDNGRKVDNQTSSVKNYTNKYVDLWQNVGCSGAHTTSYPGTKDPKLSNDAIKDNRLSCVKFR</sequence>
<reference evidence="2 3" key="1">
    <citation type="submission" date="2016-10" db="EMBL/GenBank/DDBJ databases">
        <authorList>
            <person name="de Groot N.N."/>
        </authorList>
    </citation>
    <scope>NUCLEOTIDE SEQUENCE [LARGE SCALE GENOMIC DNA]</scope>
    <source>
        <strain evidence="2 3">DSM 40306</strain>
    </source>
</reference>
<dbReference type="EMBL" id="FNTD01000004">
    <property type="protein sequence ID" value="SEE23669.1"/>
    <property type="molecule type" value="Genomic_DNA"/>
</dbReference>
<keyword evidence="1" id="KW-0732">Signal</keyword>
<dbReference type="Proteomes" id="UP000182375">
    <property type="component" value="Unassembled WGS sequence"/>
</dbReference>
<evidence type="ECO:0000256" key="1">
    <source>
        <dbReference type="SAM" id="SignalP"/>
    </source>
</evidence>
<dbReference type="STRING" id="67331.SAMN04490357_7379"/>
<dbReference type="GeneID" id="95516366"/>
<protein>
    <recommendedName>
        <fullName evidence="4">Peptidase inhibitor family I36</fullName>
    </recommendedName>
</protein>
<evidence type="ECO:0008006" key="4">
    <source>
        <dbReference type="Google" id="ProtNLM"/>
    </source>
</evidence>
<dbReference type="RefSeq" id="WP_143060492.1">
    <property type="nucleotide sequence ID" value="NZ_FNTD01000004.1"/>
</dbReference>
<name>A0A1H5H6V1_9ACTN</name>
<feature type="signal peptide" evidence="1">
    <location>
        <begin position="1"/>
        <end position="33"/>
    </location>
</feature>
<feature type="chain" id="PRO_5010179889" description="Peptidase inhibitor family I36" evidence="1">
    <location>
        <begin position="34"/>
        <end position="135"/>
    </location>
</feature>
<gene>
    <name evidence="2" type="ORF">SAMN04490357_7379</name>
</gene>